<accession>A0A917B5V1</accession>
<gene>
    <name evidence="2" type="ORF">GCM10010954_24320</name>
</gene>
<organism evidence="2 3">
    <name type="scientific">Halobacillus andaensis</name>
    <dbReference type="NCBI Taxonomy" id="1176239"/>
    <lineage>
        <taxon>Bacteria</taxon>
        <taxon>Bacillati</taxon>
        <taxon>Bacillota</taxon>
        <taxon>Bacilli</taxon>
        <taxon>Bacillales</taxon>
        <taxon>Bacillaceae</taxon>
        <taxon>Halobacillus</taxon>
    </lineage>
</organism>
<feature type="domain" description="PilZ" evidence="1">
    <location>
        <begin position="36"/>
        <end position="110"/>
    </location>
</feature>
<reference evidence="2" key="1">
    <citation type="journal article" date="2014" name="Int. J. Syst. Evol. Microbiol.">
        <title>Complete genome sequence of Corynebacterium casei LMG S-19264T (=DSM 44701T), isolated from a smear-ripened cheese.</title>
        <authorList>
            <consortium name="US DOE Joint Genome Institute (JGI-PGF)"/>
            <person name="Walter F."/>
            <person name="Albersmeier A."/>
            <person name="Kalinowski J."/>
            <person name="Ruckert C."/>
        </authorList>
    </citation>
    <scope>NUCLEOTIDE SEQUENCE</scope>
    <source>
        <strain evidence="2">CGMCC 1.12153</strain>
    </source>
</reference>
<dbReference type="EMBL" id="BMEL01000003">
    <property type="protein sequence ID" value="GGF24557.1"/>
    <property type="molecule type" value="Genomic_DNA"/>
</dbReference>
<dbReference type="Proteomes" id="UP000660110">
    <property type="component" value="Unassembled WGS sequence"/>
</dbReference>
<dbReference type="Gene3D" id="2.40.10.220">
    <property type="entry name" value="predicted glycosyltransferase like domains"/>
    <property type="match status" value="1"/>
</dbReference>
<evidence type="ECO:0000313" key="2">
    <source>
        <dbReference type="EMBL" id="GGF24557.1"/>
    </source>
</evidence>
<name>A0A917B5V1_HALAA</name>
<dbReference type="Pfam" id="PF07238">
    <property type="entry name" value="PilZ"/>
    <property type="match status" value="1"/>
</dbReference>
<proteinExistence type="predicted"/>
<keyword evidence="3" id="KW-1185">Reference proteome</keyword>
<dbReference type="InterPro" id="IPR009875">
    <property type="entry name" value="PilZ_domain"/>
</dbReference>
<dbReference type="GO" id="GO:0035438">
    <property type="term" value="F:cyclic-di-GMP binding"/>
    <property type="evidence" value="ECO:0007669"/>
    <property type="project" value="InterPro"/>
</dbReference>
<dbReference type="RefSeq" id="WP_188377791.1">
    <property type="nucleotide sequence ID" value="NZ_BMEL01000003.1"/>
</dbReference>
<dbReference type="AlphaFoldDB" id="A0A917B5V1"/>
<evidence type="ECO:0000313" key="3">
    <source>
        <dbReference type="Proteomes" id="UP000660110"/>
    </source>
</evidence>
<comment type="caution">
    <text evidence="2">The sequence shown here is derived from an EMBL/GenBank/DDBJ whole genome shotgun (WGS) entry which is preliminary data.</text>
</comment>
<reference evidence="2" key="2">
    <citation type="submission" date="2020-09" db="EMBL/GenBank/DDBJ databases">
        <authorList>
            <person name="Sun Q."/>
            <person name="Zhou Y."/>
        </authorList>
    </citation>
    <scope>NUCLEOTIDE SEQUENCE</scope>
    <source>
        <strain evidence="2">CGMCC 1.12153</strain>
    </source>
</reference>
<sequence>MRYQRQESLRYTFQSPPPTTFTIIQIKGHPVETSNGSGYILNLSPNGMLLSTPLKIPFNQNVRLLLNPAFLHQSFDWKAEIVWGKQAGDTYHYGLTLLDDHQQEIINLLKQYKKHETNS</sequence>
<protein>
    <recommendedName>
        <fullName evidence="1">PilZ domain-containing protein</fullName>
    </recommendedName>
</protein>
<evidence type="ECO:0000259" key="1">
    <source>
        <dbReference type="Pfam" id="PF07238"/>
    </source>
</evidence>
<dbReference type="SUPFAM" id="SSF141371">
    <property type="entry name" value="PilZ domain-like"/>
    <property type="match status" value="1"/>
</dbReference>